<comment type="caution">
    <text evidence="1">The sequence shown here is derived from an EMBL/GenBank/DDBJ whole genome shotgun (WGS) entry which is preliminary data.</text>
</comment>
<dbReference type="RefSeq" id="WP_243362928.1">
    <property type="nucleotide sequence ID" value="NZ_JALGBH010000002.1"/>
</dbReference>
<dbReference type="EMBL" id="JALGBH010000002">
    <property type="protein sequence ID" value="MCJ0743666.1"/>
    <property type="molecule type" value="Genomic_DNA"/>
</dbReference>
<name>A0ABS9ZZC0_9SPHI</name>
<proteinExistence type="predicted"/>
<protein>
    <recommendedName>
        <fullName evidence="3">N-acetyltransferase domain-containing protein</fullName>
    </recommendedName>
</protein>
<organism evidence="1 2">
    <name type="scientific">Pedobacter montanisoli</name>
    <dbReference type="NCBI Taxonomy" id="2923277"/>
    <lineage>
        <taxon>Bacteria</taxon>
        <taxon>Pseudomonadati</taxon>
        <taxon>Bacteroidota</taxon>
        <taxon>Sphingobacteriia</taxon>
        <taxon>Sphingobacteriales</taxon>
        <taxon>Sphingobacteriaceae</taxon>
        <taxon>Pedobacter</taxon>
    </lineage>
</organism>
<sequence length="236" mass="26201">MEENKPEITDLYFKAFRAVEDRASCMKFIEGHTHVLEIFGITQITSAKIDWVLNPDVYVVQVSAEEGGKALGGGRIHMANRKQPLPIEDAVGEMDSRIYGLVDQQVEIGIGEFCGLWNSWEIAGLGVGSIHLGRTFIALAHTLKLKTLLGLCAPATYRNSLRVGFRVLKELGVDGKFYYPAEDLTATGLIIEDLENLPLAVEEERLAIQKLRTKELTKTTITTSKGNEITLHFDLL</sequence>
<evidence type="ECO:0000313" key="2">
    <source>
        <dbReference type="Proteomes" id="UP001165460"/>
    </source>
</evidence>
<evidence type="ECO:0008006" key="3">
    <source>
        <dbReference type="Google" id="ProtNLM"/>
    </source>
</evidence>
<accession>A0ABS9ZZC0</accession>
<dbReference type="Proteomes" id="UP001165460">
    <property type="component" value="Unassembled WGS sequence"/>
</dbReference>
<gene>
    <name evidence="1" type="ORF">MMF97_13170</name>
</gene>
<keyword evidence="2" id="KW-1185">Reference proteome</keyword>
<evidence type="ECO:0000313" key="1">
    <source>
        <dbReference type="EMBL" id="MCJ0743666.1"/>
    </source>
</evidence>
<reference evidence="1" key="1">
    <citation type="submission" date="2022-03" db="EMBL/GenBank/DDBJ databases">
        <authorList>
            <person name="Woo C.Y."/>
        </authorList>
    </citation>
    <scope>NUCLEOTIDE SEQUENCE</scope>
    <source>
        <strain evidence="1">CYS-01</strain>
    </source>
</reference>